<evidence type="ECO:0000256" key="1">
    <source>
        <dbReference type="SAM" id="MobiDB-lite"/>
    </source>
</evidence>
<feature type="region of interest" description="Disordered" evidence="1">
    <location>
        <begin position="1"/>
        <end position="23"/>
    </location>
</feature>
<name>A0AA40E606_9PEZI</name>
<comment type="caution">
    <text evidence="2">The sequence shown here is derived from an EMBL/GenBank/DDBJ whole genome shotgun (WGS) entry which is preliminary data.</text>
</comment>
<dbReference type="EMBL" id="JAUKUA010000002">
    <property type="protein sequence ID" value="KAK0725286.1"/>
    <property type="molecule type" value="Genomic_DNA"/>
</dbReference>
<feature type="region of interest" description="Disordered" evidence="1">
    <location>
        <begin position="61"/>
        <end position="98"/>
    </location>
</feature>
<protein>
    <submittedName>
        <fullName evidence="2">Uncharacterized protein</fullName>
    </submittedName>
</protein>
<dbReference type="AlphaFoldDB" id="A0AA40E606"/>
<keyword evidence="3" id="KW-1185">Reference proteome</keyword>
<organism evidence="2 3">
    <name type="scientific">Lasiosphaeris hirsuta</name>
    <dbReference type="NCBI Taxonomy" id="260670"/>
    <lineage>
        <taxon>Eukaryota</taxon>
        <taxon>Fungi</taxon>
        <taxon>Dikarya</taxon>
        <taxon>Ascomycota</taxon>
        <taxon>Pezizomycotina</taxon>
        <taxon>Sordariomycetes</taxon>
        <taxon>Sordariomycetidae</taxon>
        <taxon>Sordariales</taxon>
        <taxon>Lasiosphaeriaceae</taxon>
        <taxon>Lasiosphaeris</taxon>
    </lineage>
</organism>
<sequence length="235" mass="24012">MLSGVSCGTKYRSGSEGAPQHLGSISSECVSSLFRIVSSLVCTHNGGACCSRSKRICSTSNTAAAPGERDSRGGEKSRGSETDRVNGPSVGEYGNMTKSEGRGKTCTLAFSVGGQAAPWSSNRCLCLVRTCRPAAHSLDARFAHGGAAVRSGPILSGRKAPHASESSLSGWLGLEGRRAPWLAGVSGGVDAGGLSIGLKQSGGVGWEGAPANPFASLSRWSAVLGLQLARDWLGC</sequence>
<reference evidence="2" key="1">
    <citation type="submission" date="2023-06" db="EMBL/GenBank/DDBJ databases">
        <title>Genome-scale phylogeny and comparative genomics of the fungal order Sordariales.</title>
        <authorList>
            <consortium name="Lawrence Berkeley National Laboratory"/>
            <person name="Hensen N."/>
            <person name="Bonometti L."/>
            <person name="Westerberg I."/>
            <person name="Brannstrom I.O."/>
            <person name="Guillou S."/>
            <person name="Cros-Aarteil S."/>
            <person name="Calhoun S."/>
            <person name="Haridas S."/>
            <person name="Kuo A."/>
            <person name="Mondo S."/>
            <person name="Pangilinan J."/>
            <person name="Riley R."/>
            <person name="Labutti K."/>
            <person name="Andreopoulos B."/>
            <person name="Lipzen A."/>
            <person name="Chen C."/>
            <person name="Yanf M."/>
            <person name="Daum C."/>
            <person name="Ng V."/>
            <person name="Clum A."/>
            <person name="Steindorff A."/>
            <person name="Ohm R."/>
            <person name="Martin F."/>
            <person name="Silar P."/>
            <person name="Natvig D."/>
            <person name="Lalanne C."/>
            <person name="Gautier V."/>
            <person name="Ament-Velasquez S.L."/>
            <person name="Kruys A."/>
            <person name="Hutchinson M.I."/>
            <person name="Powell A.J."/>
            <person name="Barry K."/>
            <person name="Miller A.N."/>
            <person name="Grigoriev I.V."/>
            <person name="Debuchy R."/>
            <person name="Gladieux P."/>
            <person name="Thoren M.H."/>
            <person name="Johannesson H."/>
        </authorList>
    </citation>
    <scope>NUCLEOTIDE SEQUENCE</scope>
    <source>
        <strain evidence="2">SMH4607-1</strain>
    </source>
</reference>
<gene>
    <name evidence="2" type="ORF">B0H67DRAFT_126403</name>
</gene>
<feature type="compositionally biased region" description="Basic and acidic residues" evidence="1">
    <location>
        <begin position="67"/>
        <end position="84"/>
    </location>
</feature>
<proteinExistence type="predicted"/>
<accession>A0AA40E606</accession>
<dbReference type="Proteomes" id="UP001172102">
    <property type="component" value="Unassembled WGS sequence"/>
</dbReference>
<evidence type="ECO:0000313" key="3">
    <source>
        <dbReference type="Proteomes" id="UP001172102"/>
    </source>
</evidence>
<evidence type="ECO:0000313" key="2">
    <source>
        <dbReference type="EMBL" id="KAK0725286.1"/>
    </source>
</evidence>